<evidence type="ECO:0000313" key="3">
    <source>
        <dbReference type="Proteomes" id="UP000178912"/>
    </source>
</evidence>
<dbReference type="Proteomes" id="UP000178912">
    <property type="component" value="Unassembled WGS sequence"/>
</dbReference>
<feature type="compositionally biased region" description="Polar residues" evidence="1">
    <location>
        <begin position="153"/>
        <end position="184"/>
    </location>
</feature>
<keyword evidence="3" id="KW-1185">Reference proteome</keyword>
<feature type="compositionally biased region" description="Polar residues" evidence="1">
    <location>
        <begin position="85"/>
        <end position="99"/>
    </location>
</feature>
<gene>
    <name evidence="2" type="ORF">RAG0_06066</name>
</gene>
<dbReference type="AlphaFoldDB" id="A0A1E1KFX5"/>
<feature type="region of interest" description="Disordered" evidence="1">
    <location>
        <begin position="1"/>
        <end position="107"/>
    </location>
</feature>
<organism evidence="2 3">
    <name type="scientific">Rhynchosporium agropyri</name>
    <dbReference type="NCBI Taxonomy" id="914238"/>
    <lineage>
        <taxon>Eukaryota</taxon>
        <taxon>Fungi</taxon>
        <taxon>Dikarya</taxon>
        <taxon>Ascomycota</taxon>
        <taxon>Pezizomycotina</taxon>
        <taxon>Leotiomycetes</taxon>
        <taxon>Helotiales</taxon>
        <taxon>Ploettnerulaceae</taxon>
        <taxon>Rhynchosporium</taxon>
    </lineage>
</organism>
<evidence type="ECO:0000256" key="1">
    <source>
        <dbReference type="SAM" id="MobiDB-lite"/>
    </source>
</evidence>
<reference evidence="3" key="1">
    <citation type="submission" date="2016-03" db="EMBL/GenBank/DDBJ databases">
        <authorList>
            <person name="Guldener U."/>
        </authorList>
    </citation>
    <scope>NUCLEOTIDE SEQUENCE [LARGE SCALE GENOMIC DNA]</scope>
    <source>
        <strain evidence="3">04CH-RAC-A.6.1</strain>
    </source>
</reference>
<name>A0A1E1KFX5_9HELO</name>
<feature type="region of interest" description="Disordered" evidence="1">
    <location>
        <begin position="141"/>
        <end position="186"/>
    </location>
</feature>
<proteinExistence type="predicted"/>
<protein>
    <submittedName>
        <fullName evidence="2">Uncharacterized protein</fullName>
    </submittedName>
</protein>
<accession>A0A1E1KFX5</accession>
<sequence length="485" mass="54691">MAEDDGNPLKQQNDHSKINHGFTPHIQPWTPINAKTPHRDSDTNAANVKNKYFTPRTTSKPSKAGPGTILSATPPPGESAKIHQDASNTSDTLAESSSIDLGREKDRKRIMTRRSMTVSVSEDSVRTDWDDWNMDCTMAGNRGTNPRWDRPRSSVSISSLLNPMNQDSANAETDQGDGNTNGSMLRNYRNRSDREQATSKMASSSVSYLVAQDNANANQSDSRSSLQMSHSQNTIYRFNITTSNAGEASGHILGSDIQRVQGIGKPILGETCGKGDCKLVFPGQAISKHQSKCDQFYRVQWRGGEDGDIRFACRFRGFDSCGYNSCRLGNVQNHERSCRNYIHKGLEDADQATTDNEKACRTPLFLEKYRWNEKDMQRCNKGACRLAFHRIHILRHIKYCDGLEREMLRDEYCCRFHGTKQKCTFHSSWLSEVLSHEVRCGMGRFEDPTTGKFWYICQFCGNQQQTLIARGRHEGRCHMNSKSAT</sequence>
<evidence type="ECO:0000313" key="2">
    <source>
        <dbReference type="EMBL" id="CZS96948.1"/>
    </source>
</evidence>
<dbReference type="EMBL" id="FJUX01000029">
    <property type="protein sequence ID" value="CZS96948.1"/>
    <property type="molecule type" value="Genomic_DNA"/>
</dbReference>